<sequence>MACRQTAAHIWGLDSITDLEAEWPVELAAPGHVALPGCVTYVGRLPDADVTEHQGVLLTTRERTALDCADALLRMEAVAILDQFARHGVDLEALWHRPLTSWRLRDTLSLADRGAASPQESRLRVIFIEGGLPRPATQIKVELGDGRRAYLDMGWEEFQVAVEYDGREHHTSPADLRRDADRRGELRRLGWRVIAVRRDVVTTRTADLLHCVADALIERGWRPGPEGTTRILRRIRAARRRSRYR</sequence>
<dbReference type="OrthoDB" id="3173471at2"/>
<name>A0A1G8VNN9_9ACTN</name>
<dbReference type="Proteomes" id="UP000198683">
    <property type="component" value="Unassembled WGS sequence"/>
</dbReference>
<evidence type="ECO:0000313" key="2">
    <source>
        <dbReference type="Proteomes" id="UP000198683"/>
    </source>
</evidence>
<dbReference type="Gene3D" id="3.40.960.10">
    <property type="entry name" value="VSR Endonuclease"/>
    <property type="match status" value="1"/>
</dbReference>
<proteinExistence type="predicted"/>
<gene>
    <name evidence="1" type="ORF">SAMN05421874_102665</name>
</gene>
<protein>
    <recommendedName>
        <fullName evidence="3">DUF559 domain-containing protein</fullName>
    </recommendedName>
</protein>
<dbReference type="AlphaFoldDB" id="A0A1G8VNN9"/>
<dbReference type="EMBL" id="FNFB01000002">
    <property type="protein sequence ID" value="SDJ67612.1"/>
    <property type="molecule type" value="Genomic_DNA"/>
</dbReference>
<accession>A0A1G8VNN9</accession>
<dbReference type="InterPro" id="IPR011335">
    <property type="entry name" value="Restrct_endonuc-II-like"/>
</dbReference>
<keyword evidence="2" id="KW-1185">Reference proteome</keyword>
<evidence type="ECO:0008006" key="3">
    <source>
        <dbReference type="Google" id="ProtNLM"/>
    </source>
</evidence>
<dbReference type="SUPFAM" id="SSF52980">
    <property type="entry name" value="Restriction endonuclease-like"/>
    <property type="match status" value="1"/>
</dbReference>
<dbReference type="RefSeq" id="WP_143021975.1">
    <property type="nucleotide sequence ID" value="NZ_FNFB01000002.1"/>
</dbReference>
<reference evidence="1 2" key="1">
    <citation type="submission" date="2016-10" db="EMBL/GenBank/DDBJ databases">
        <authorList>
            <person name="de Groot N.N."/>
        </authorList>
    </citation>
    <scope>NUCLEOTIDE SEQUENCE [LARGE SCALE GENOMIC DNA]</scope>
    <source>
        <strain evidence="1 2">CGMCC 4.5681</strain>
    </source>
</reference>
<dbReference type="STRING" id="683260.SAMN05421874_102665"/>
<organism evidence="1 2">
    <name type="scientific">Nonomuraea maritima</name>
    <dbReference type="NCBI Taxonomy" id="683260"/>
    <lineage>
        <taxon>Bacteria</taxon>
        <taxon>Bacillati</taxon>
        <taxon>Actinomycetota</taxon>
        <taxon>Actinomycetes</taxon>
        <taxon>Streptosporangiales</taxon>
        <taxon>Streptosporangiaceae</taxon>
        <taxon>Nonomuraea</taxon>
    </lineage>
</organism>
<evidence type="ECO:0000313" key="1">
    <source>
        <dbReference type="EMBL" id="SDJ67612.1"/>
    </source>
</evidence>